<comment type="caution">
    <text evidence="5">The sequence shown here is derived from an EMBL/GenBank/DDBJ whole genome shotgun (WGS) entry which is preliminary data.</text>
</comment>
<dbReference type="InterPro" id="IPR043128">
    <property type="entry name" value="Rev_trsase/Diguanyl_cyclase"/>
</dbReference>
<protein>
    <submittedName>
        <fullName evidence="5">GGDEF domain-containing protein</fullName>
    </submittedName>
</protein>
<dbReference type="SMART" id="SM00267">
    <property type="entry name" value="GGDEF"/>
    <property type="match status" value="1"/>
</dbReference>
<dbReference type="SMART" id="SM00052">
    <property type="entry name" value="EAL"/>
    <property type="match status" value="1"/>
</dbReference>
<reference evidence="5 6" key="1">
    <citation type="submission" date="2017-11" db="EMBL/GenBank/DDBJ databases">
        <title>Bacillus camelliae sp. nov., isolated from pu'er tea.</title>
        <authorList>
            <person name="Niu L."/>
        </authorList>
    </citation>
    <scope>NUCLEOTIDE SEQUENCE [LARGE SCALE GENOMIC DNA]</scope>
    <source>
        <strain evidence="5 6">7578-1</strain>
    </source>
</reference>
<dbReference type="Pfam" id="PF08447">
    <property type="entry name" value="PAS_3"/>
    <property type="match status" value="1"/>
</dbReference>
<dbReference type="InterPro" id="IPR035919">
    <property type="entry name" value="EAL_sf"/>
</dbReference>
<dbReference type="InterPro" id="IPR000160">
    <property type="entry name" value="GGDEF_dom"/>
</dbReference>
<dbReference type="CDD" id="cd01948">
    <property type="entry name" value="EAL"/>
    <property type="match status" value="1"/>
</dbReference>
<dbReference type="Pfam" id="PF00563">
    <property type="entry name" value="EAL"/>
    <property type="match status" value="1"/>
</dbReference>
<feature type="domain" description="PAC" evidence="2">
    <location>
        <begin position="237"/>
        <end position="287"/>
    </location>
</feature>
<dbReference type="OrthoDB" id="9759607at2"/>
<dbReference type="PROSITE" id="PS50113">
    <property type="entry name" value="PAC"/>
    <property type="match status" value="1"/>
</dbReference>
<dbReference type="InterPro" id="IPR000700">
    <property type="entry name" value="PAS-assoc_C"/>
</dbReference>
<organism evidence="5 6">
    <name type="scientific">Heyndrickxia camelliae</name>
    <dbReference type="NCBI Taxonomy" id="1707093"/>
    <lineage>
        <taxon>Bacteria</taxon>
        <taxon>Bacillati</taxon>
        <taxon>Bacillota</taxon>
        <taxon>Bacilli</taxon>
        <taxon>Bacillales</taxon>
        <taxon>Bacillaceae</taxon>
        <taxon>Heyndrickxia</taxon>
    </lineage>
</organism>
<dbReference type="InterPro" id="IPR000014">
    <property type="entry name" value="PAS"/>
</dbReference>
<dbReference type="SMART" id="SM00091">
    <property type="entry name" value="PAS"/>
    <property type="match status" value="1"/>
</dbReference>
<evidence type="ECO:0000259" key="1">
    <source>
        <dbReference type="PROSITE" id="PS50112"/>
    </source>
</evidence>
<dbReference type="PROSITE" id="PS50883">
    <property type="entry name" value="EAL"/>
    <property type="match status" value="1"/>
</dbReference>
<feature type="domain" description="GGDEF" evidence="4">
    <location>
        <begin position="319"/>
        <end position="450"/>
    </location>
</feature>
<dbReference type="PROSITE" id="PS50887">
    <property type="entry name" value="GGDEF"/>
    <property type="match status" value="1"/>
</dbReference>
<dbReference type="SUPFAM" id="SSF55073">
    <property type="entry name" value="Nucleotide cyclase"/>
    <property type="match status" value="1"/>
</dbReference>
<gene>
    <name evidence="5" type="ORF">CWO92_03980</name>
</gene>
<dbReference type="InterPro" id="IPR013655">
    <property type="entry name" value="PAS_fold_3"/>
</dbReference>
<evidence type="ECO:0000313" key="5">
    <source>
        <dbReference type="EMBL" id="PKR86267.1"/>
    </source>
</evidence>
<dbReference type="SUPFAM" id="SSF141868">
    <property type="entry name" value="EAL domain-like"/>
    <property type="match status" value="1"/>
</dbReference>
<evidence type="ECO:0000259" key="3">
    <source>
        <dbReference type="PROSITE" id="PS50883"/>
    </source>
</evidence>
<feature type="domain" description="EAL" evidence="3">
    <location>
        <begin position="459"/>
        <end position="713"/>
    </location>
</feature>
<dbReference type="EMBL" id="PIQO01000002">
    <property type="protein sequence ID" value="PKR86267.1"/>
    <property type="molecule type" value="Genomic_DNA"/>
</dbReference>
<dbReference type="PROSITE" id="PS50112">
    <property type="entry name" value="PAS"/>
    <property type="match status" value="1"/>
</dbReference>
<dbReference type="InterPro" id="IPR029787">
    <property type="entry name" value="Nucleotide_cyclase"/>
</dbReference>
<dbReference type="NCBIfam" id="TIGR00229">
    <property type="entry name" value="sensory_box"/>
    <property type="match status" value="1"/>
</dbReference>
<evidence type="ECO:0000259" key="2">
    <source>
        <dbReference type="PROSITE" id="PS50113"/>
    </source>
</evidence>
<dbReference type="Proteomes" id="UP000233440">
    <property type="component" value="Unassembled WGS sequence"/>
</dbReference>
<accession>A0A2N3LNX1</accession>
<dbReference type="AlphaFoldDB" id="A0A2N3LNX1"/>
<dbReference type="Gene3D" id="3.20.20.450">
    <property type="entry name" value="EAL domain"/>
    <property type="match status" value="1"/>
</dbReference>
<dbReference type="InterPro" id="IPR052155">
    <property type="entry name" value="Biofilm_reg_signaling"/>
</dbReference>
<feature type="domain" description="PAS" evidence="1">
    <location>
        <begin position="187"/>
        <end position="233"/>
    </location>
</feature>
<dbReference type="InterPro" id="IPR001633">
    <property type="entry name" value="EAL_dom"/>
</dbReference>
<keyword evidence="6" id="KW-1185">Reference proteome</keyword>
<dbReference type="PANTHER" id="PTHR44757:SF2">
    <property type="entry name" value="BIOFILM ARCHITECTURE MAINTENANCE PROTEIN MBAA"/>
    <property type="match status" value="1"/>
</dbReference>
<proteinExistence type="predicted"/>
<dbReference type="InterPro" id="IPR035965">
    <property type="entry name" value="PAS-like_dom_sf"/>
</dbReference>
<evidence type="ECO:0000313" key="6">
    <source>
        <dbReference type="Proteomes" id="UP000233440"/>
    </source>
</evidence>
<evidence type="ECO:0000259" key="4">
    <source>
        <dbReference type="PROSITE" id="PS50887"/>
    </source>
</evidence>
<dbReference type="CDD" id="cd01949">
    <property type="entry name" value="GGDEF"/>
    <property type="match status" value="1"/>
</dbReference>
<dbReference type="CDD" id="cd00130">
    <property type="entry name" value="PAS"/>
    <property type="match status" value="1"/>
</dbReference>
<dbReference type="FunFam" id="3.20.20.450:FF:000001">
    <property type="entry name" value="Cyclic di-GMP phosphodiesterase yahA"/>
    <property type="match status" value="1"/>
</dbReference>
<dbReference type="Pfam" id="PF00990">
    <property type="entry name" value="GGDEF"/>
    <property type="match status" value="1"/>
</dbReference>
<dbReference type="SUPFAM" id="SSF55785">
    <property type="entry name" value="PYP-like sensor domain (PAS domain)"/>
    <property type="match status" value="1"/>
</dbReference>
<name>A0A2N3LNX1_9BACI</name>
<dbReference type="Gene3D" id="3.30.450.20">
    <property type="entry name" value="PAS domain"/>
    <property type="match status" value="1"/>
</dbReference>
<sequence length="719" mass="82649">MIKGKLNPPIKLITWYQVIFSTLTECHTTFMLGEITMTTKVTNRLKEINNLFFIALLNEEGNILSIDTPFQSGDFTKLVGQPFSSLVSSEYKEHVDLAIEKVYRTLESHTYTIHFPDQSLWKIVKLPILIKGEYHGIHVVCTCLGVGDVESSRSIDVKQALSKVEGTYTSLLEKAFLGVYVIQEKQLVYVNEWVTNILGVTEDDLLGTNFLKFIREDERKRLFIQFQLLEEGKVPLFQEEFQIRDASGEVKYLEFQAMKTTINGLRAVLGIILDMTEKRKMKAELEALAYHDPLTKLPNMNFVQYHLSQRFREVKNQSSSTCLMFFDLDRFKLINDSYGHHVGDQVLLVTTRRLKDAIKEVGTVIRAGADEFILYLPRLTHSQAEALAQQLLTRFTEPLQLEEHEIRTAVSIGIAVSEKGESLEELIKNASAALHFAKEFGRNQFRFYTSAFSEISNRRMQLEQRLRIAFEQNQLEIFYQPKLDLYTKQITGMEALARWNDPVLGSVSPAEFIPIAEETGLIVPIGKWVLETACRQNKEWQQKGYSPMQVCVNISGKQFLQNDFVPMIERILEECQLSSEYLNLEITEGIALYNIDEAIDKLKMLKKFWISISLDDFGTGYSSLRYIKSLPIDFLKIDRSFIQGILANHIDAEIIRSIISLSHTLGFKVVAEGVEEENQLKILKEMSCDEIQGYYFAKPMSKHEFEKFLIEHGELLNNH</sequence>
<dbReference type="Gene3D" id="3.30.70.270">
    <property type="match status" value="1"/>
</dbReference>
<dbReference type="NCBIfam" id="TIGR00254">
    <property type="entry name" value="GGDEF"/>
    <property type="match status" value="1"/>
</dbReference>
<dbReference type="PANTHER" id="PTHR44757">
    <property type="entry name" value="DIGUANYLATE CYCLASE DGCP"/>
    <property type="match status" value="1"/>
</dbReference>